<evidence type="ECO:0000256" key="2">
    <source>
        <dbReference type="ARBA" id="ARBA00022723"/>
    </source>
</evidence>
<protein>
    <submittedName>
        <fullName evidence="4">Molybdate ABC transporter substrate-binding protein</fullName>
    </submittedName>
</protein>
<proteinExistence type="inferred from homology"/>
<keyword evidence="2" id="KW-0479">Metal-binding</keyword>
<dbReference type="PANTHER" id="PTHR30632:SF14">
    <property type="entry name" value="TUNGSTATE_MOLYBDATE_CHROMATE-BINDING PROTEIN MODA"/>
    <property type="match status" value="1"/>
</dbReference>
<dbReference type="InterPro" id="IPR050682">
    <property type="entry name" value="ModA/WtpA"/>
</dbReference>
<dbReference type="EMBL" id="JBHMEW010000060">
    <property type="protein sequence ID" value="MFB9212382.1"/>
    <property type="molecule type" value="Genomic_DNA"/>
</dbReference>
<dbReference type="InterPro" id="IPR005950">
    <property type="entry name" value="ModA"/>
</dbReference>
<dbReference type="CDD" id="cd13539">
    <property type="entry name" value="PBP2_AvModA"/>
    <property type="match status" value="1"/>
</dbReference>
<name>A0ABV5J6F4_9BACT</name>
<evidence type="ECO:0000313" key="4">
    <source>
        <dbReference type="EMBL" id="MFB9212382.1"/>
    </source>
</evidence>
<comment type="similarity">
    <text evidence="1">Belongs to the bacterial solute-binding protein ModA family.</text>
</comment>
<dbReference type="PIRSF" id="PIRSF004846">
    <property type="entry name" value="ModA"/>
    <property type="match status" value="1"/>
</dbReference>
<comment type="caution">
    <text evidence="4">The sequence shown here is derived from an EMBL/GenBank/DDBJ whole genome shotgun (WGS) entry which is preliminary data.</text>
</comment>
<evidence type="ECO:0000256" key="3">
    <source>
        <dbReference type="ARBA" id="ARBA00022729"/>
    </source>
</evidence>
<dbReference type="Pfam" id="PF13531">
    <property type="entry name" value="SBP_bac_11"/>
    <property type="match status" value="1"/>
</dbReference>
<sequence length="251" mass="28039">MKSTFFTFILLLPICLSCQQKPTEKITIATAANMQFAMKALTEAFKEYHQIDCELIISSSGKLTAQIKEGAPYDVFVGANMKYPEAIFQSGLAAHSPRIYAKGKLVLWTMDEEIEVSLDILSFPEIDHIALANPKTAPYGIAAMDVLNHYQLIDQVKEKLVYGESIAQTNQFITSKAAKIGFTAMSVVLSPEMKGKGKWLEIDPSTYRSIDQGVVLLKKEGKDIKDAQLFYDFLFSSEAHKILNDYGYLVE</sequence>
<dbReference type="SUPFAM" id="SSF53850">
    <property type="entry name" value="Periplasmic binding protein-like II"/>
    <property type="match status" value="1"/>
</dbReference>
<dbReference type="NCBIfam" id="TIGR01256">
    <property type="entry name" value="modA"/>
    <property type="match status" value="1"/>
</dbReference>
<keyword evidence="5" id="KW-1185">Reference proteome</keyword>
<reference evidence="4 5" key="1">
    <citation type="submission" date="2024-09" db="EMBL/GenBank/DDBJ databases">
        <authorList>
            <person name="Sun Q."/>
            <person name="Mori K."/>
        </authorList>
    </citation>
    <scope>NUCLEOTIDE SEQUENCE [LARGE SCALE GENOMIC DNA]</scope>
    <source>
        <strain evidence="4 5">CECT 7682</strain>
    </source>
</reference>
<gene>
    <name evidence="4" type="primary">modA</name>
    <name evidence="4" type="ORF">ACFFUR_11250</name>
</gene>
<evidence type="ECO:0000256" key="1">
    <source>
        <dbReference type="ARBA" id="ARBA00009175"/>
    </source>
</evidence>
<accession>A0ABV5J6F4</accession>
<dbReference type="RefSeq" id="WP_379945427.1">
    <property type="nucleotide sequence ID" value="NZ_JBHMEW010000060.1"/>
</dbReference>
<evidence type="ECO:0000313" key="5">
    <source>
        <dbReference type="Proteomes" id="UP001589654"/>
    </source>
</evidence>
<keyword evidence="3" id="KW-0732">Signal</keyword>
<dbReference type="InterPro" id="IPR044084">
    <property type="entry name" value="AvModA-like_subst-bd"/>
</dbReference>
<dbReference type="Gene3D" id="3.40.190.10">
    <property type="entry name" value="Periplasmic binding protein-like II"/>
    <property type="match status" value="2"/>
</dbReference>
<dbReference type="PANTHER" id="PTHR30632">
    <property type="entry name" value="MOLYBDATE-BINDING PERIPLASMIC PROTEIN"/>
    <property type="match status" value="1"/>
</dbReference>
<organism evidence="4 5">
    <name type="scientific">Echinicola jeungdonensis</name>
    <dbReference type="NCBI Taxonomy" id="709343"/>
    <lineage>
        <taxon>Bacteria</taxon>
        <taxon>Pseudomonadati</taxon>
        <taxon>Bacteroidota</taxon>
        <taxon>Cytophagia</taxon>
        <taxon>Cytophagales</taxon>
        <taxon>Cyclobacteriaceae</taxon>
        <taxon>Echinicola</taxon>
    </lineage>
</organism>
<dbReference type="Proteomes" id="UP001589654">
    <property type="component" value="Unassembled WGS sequence"/>
</dbReference>